<evidence type="ECO:0000313" key="2">
    <source>
        <dbReference type="Proteomes" id="UP001194580"/>
    </source>
</evidence>
<dbReference type="SUPFAM" id="SSF52047">
    <property type="entry name" value="RNI-like"/>
    <property type="match status" value="1"/>
</dbReference>
<evidence type="ECO:0000313" key="1">
    <source>
        <dbReference type="EMBL" id="KAG0273117.1"/>
    </source>
</evidence>
<dbReference type="PANTHER" id="PTHR38926">
    <property type="entry name" value="F-BOX DOMAIN CONTAINING PROTEIN, EXPRESSED"/>
    <property type="match status" value="1"/>
</dbReference>
<dbReference type="InterPro" id="IPR032675">
    <property type="entry name" value="LRR_dom_sf"/>
</dbReference>
<protein>
    <recommendedName>
        <fullName evidence="3">F-box domain-containing protein</fullName>
    </recommendedName>
</protein>
<dbReference type="SUPFAM" id="SSF81383">
    <property type="entry name" value="F-box domain"/>
    <property type="match status" value="1"/>
</dbReference>
<evidence type="ECO:0008006" key="3">
    <source>
        <dbReference type="Google" id="ProtNLM"/>
    </source>
</evidence>
<dbReference type="Gene3D" id="3.80.10.10">
    <property type="entry name" value="Ribonuclease Inhibitor"/>
    <property type="match status" value="1"/>
</dbReference>
<keyword evidence="2" id="KW-1185">Reference proteome</keyword>
<dbReference type="EMBL" id="JAAAIL010000798">
    <property type="protein sequence ID" value="KAG0273117.1"/>
    <property type="molecule type" value="Genomic_DNA"/>
</dbReference>
<name>A0AAD4DAD9_9FUNG</name>
<gene>
    <name evidence="1" type="ORF">BGZ95_011056</name>
</gene>
<dbReference type="InterPro" id="IPR036047">
    <property type="entry name" value="F-box-like_dom_sf"/>
</dbReference>
<dbReference type="Proteomes" id="UP001194580">
    <property type="component" value="Unassembled WGS sequence"/>
</dbReference>
<proteinExistence type="predicted"/>
<organism evidence="1 2">
    <name type="scientific">Linnemannia exigua</name>
    <dbReference type="NCBI Taxonomy" id="604196"/>
    <lineage>
        <taxon>Eukaryota</taxon>
        <taxon>Fungi</taxon>
        <taxon>Fungi incertae sedis</taxon>
        <taxon>Mucoromycota</taxon>
        <taxon>Mortierellomycotina</taxon>
        <taxon>Mortierellomycetes</taxon>
        <taxon>Mortierellales</taxon>
        <taxon>Mortierellaceae</taxon>
        <taxon>Linnemannia</taxon>
    </lineage>
</organism>
<dbReference type="AlphaFoldDB" id="A0AAD4DAD9"/>
<accession>A0AAD4DAD9</accession>
<comment type="caution">
    <text evidence="1">The sequence shown here is derived from an EMBL/GenBank/DDBJ whole genome shotgun (WGS) entry which is preliminary data.</text>
</comment>
<reference evidence="1" key="1">
    <citation type="journal article" date="2020" name="Fungal Divers.">
        <title>Resolving the Mortierellaceae phylogeny through synthesis of multi-gene phylogenetics and phylogenomics.</title>
        <authorList>
            <person name="Vandepol N."/>
            <person name="Liber J."/>
            <person name="Desiro A."/>
            <person name="Na H."/>
            <person name="Kennedy M."/>
            <person name="Barry K."/>
            <person name="Grigoriev I.V."/>
            <person name="Miller A.N."/>
            <person name="O'Donnell K."/>
            <person name="Stajich J.E."/>
            <person name="Bonito G."/>
        </authorList>
    </citation>
    <scope>NUCLEOTIDE SEQUENCE</scope>
    <source>
        <strain evidence="1">NRRL 28262</strain>
    </source>
</reference>
<dbReference type="PANTHER" id="PTHR38926:SF72">
    <property type="entry name" value="IM:7136021-RELATED"/>
    <property type="match status" value="1"/>
</dbReference>
<sequence length="496" mass="56634">MIKGVDRKGEILTTIERWRTDSWRRQELRMPTLTTAARNTLDLPELRHRLSRFVTIKDALSCALVCKAWTDSFTSAIWFSIDFDVHPRFVDLSPDTIAKHGHLIRVVKNAKEAPQVAILANSRVNNLRHLHIDPAGSAIHYVRAYEIVFRNNMCCKSLYMSATTVPTAKLDSFGHYIPAHALSHSPGLTLQSPSILKVLRLRQLCLTHDSLVVILQGCPKLIELDLIHTNVVGDQTQSFQHVSIKDLRSSLQSIFQAIANGPPLLSYFPRLTAISIYSFDPSVAVPTTQIKEDLLRYCPDVTRYNVEDAAGAIISEFLLYVAHNITEFTYKYEHTSIEMVTGMLAHQNSLKSISQFHEQDLDFETETVASVSDPFRQSGIFLQLILRCCSQLRTLDLHSHEMDMDVVEMGEWTCQDLTTLRIRVKGLDTVDKILKAIALWRAGCWRRWQQKAGTPVQDEVNLEEINMSIEAKVARHLLKFDKLWWVWLGYQTWTPI</sequence>